<organism evidence="1 2">
    <name type="scientific">Alkaliphilus metalliredigens (strain QYMF)</name>
    <dbReference type="NCBI Taxonomy" id="293826"/>
    <lineage>
        <taxon>Bacteria</taxon>
        <taxon>Bacillati</taxon>
        <taxon>Bacillota</taxon>
        <taxon>Clostridia</taxon>
        <taxon>Peptostreptococcales</taxon>
        <taxon>Natronincolaceae</taxon>
        <taxon>Alkaliphilus</taxon>
    </lineage>
</organism>
<proteinExistence type="predicted"/>
<protein>
    <submittedName>
        <fullName evidence="1">Uncharacterized protein</fullName>
    </submittedName>
</protein>
<evidence type="ECO:0000313" key="1">
    <source>
        <dbReference type="EMBL" id="ABR47034.1"/>
    </source>
</evidence>
<dbReference type="Proteomes" id="UP000001572">
    <property type="component" value="Chromosome"/>
</dbReference>
<dbReference type="AlphaFoldDB" id="A6TLG6"/>
<reference evidence="2" key="1">
    <citation type="journal article" date="2016" name="Genome Announc.">
        <title>Complete genome sequence of Alkaliphilus metalliredigens strain QYMF, an alkaliphilic and metal-reducing bacterium isolated from borax-contaminated leachate ponds.</title>
        <authorList>
            <person name="Hwang C."/>
            <person name="Copeland A."/>
            <person name="Lucas S."/>
            <person name="Lapidus A."/>
            <person name="Barry K."/>
            <person name="Detter J.C."/>
            <person name="Glavina Del Rio T."/>
            <person name="Hammon N."/>
            <person name="Israni S."/>
            <person name="Dalin E."/>
            <person name="Tice H."/>
            <person name="Pitluck S."/>
            <person name="Chertkov O."/>
            <person name="Brettin T."/>
            <person name="Bruce D."/>
            <person name="Han C."/>
            <person name="Schmutz J."/>
            <person name="Larimer F."/>
            <person name="Land M.L."/>
            <person name="Hauser L."/>
            <person name="Kyrpides N."/>
            <person name="Mikhailova N."/>
            <person name="Ye Q."/>
            <person name="Zhou J."/>
            <person name="Richardson P."/>
            <person name="Fields M.W."/>
        </authorList>
    </citation>
    <scope>NUCLEOTIDE SEQUENCE [LARGE SCALE GENOMIC DNA]</scope>
    <source>
        <strain evidence="2">QYMF</strain>
    </source>
</reference>
<dbReference type="KEGG" id="amt:Amet_0809"/>
<dbReference type="HOGENOM" id="CLU_2986328_0_0_9"/>
<dbReference type="EMBL" id="CP000724">
    <property type="protein sequence ID" value="ABR47034.1"/>
    <property type="molecule type" value="Genomic_DNA"/>
</dbReference>
<evidence type="ECO:0000313" key="2">
    <source>
        <dbReference type="Proteomes" id="UP000001572"/>
    </source>
</evidence>
<sequence length="57" mass="6669">MMEKLSWMRKVDKTMDNGELLELMDHMHAVIDSLLSEKEDNQKKIKSLEAALHSLKK</sequence>
<gene>
    <name evidence="1" type="ordered locus">Amet_0809</name>
</gene>
<name>A6TLG6_ALKMQ</name>
<keyword evidence="2" id="KW-1185">Reference proteome</keyword>
<accession>A6TLG6</accession>